<dbReference type="AlphaFoldDB" id="A0A9D1CQZ3"/>
<evidence type="ECO:0000259" key="10">
    <source>
        <dbReference type="Pfam" id="PF08533"/>
    </source>
</evidence>
<evidence type="ECO:0000259" key="8">
    <source>
        <dbReference type="Pfam" id="PF02449"/>
    </source>
</evidence>
<dbReference type="InterPro" id="IPR013739">
    <property type="entry name" value="Beta_galactosidase_C"/>
</dbReference>
<comment type="caution">
    <text evidence="11">The sequence shown here is derived from an EMBL/GenBank/DDBJ whole genome shotgun (WGS) entry which is preliminary data.</text>
</comment>
<dbReference type="InterPro" id="IPR013780">
    <property type="entry name" value="Glyco_hydro_b"/>
</dbReference>
<comment type="similarity">
    <text evidence="2">Belongs to the glycosyl hydrolase 42 family.</text>
</comment>
<evidence type="ECO:0000313" key="12">
    <source>
        <dbReference type="Proteomes" id="UP000886887"/>
    </source>
</evidence>
<evidence type="ECO:0000256" key="1">
    <source>
        <dbReference type="ARBA" id="ARBA00001412"/>
    </source>
</evidence>
<keyword evidence="7" id="KW-0326">Glycosidase</keyword>
<sequence length="675" mass="75813">MNPKEVWTVEKLRFGVAYYDEYMPYDRLEQDVRMMREAGINTVRIAESTWSTLEPQPGVFDFSHVDRVLDAMGRAGIDVIVGTPTYAVPAWMVRRHPGVLAETHAGPGRYGPRQIMDITDPDYLRYAERVIRKLIGHVCGHPAVVGYQLDNETKHYDVCGERVQRRFVAWLRAQFGTTDALNAAFGLDYWSNRVDDWDDFPDVRNTINASLRGAFERFRRELVTEFLAWQASIVREYARPGQFLTHNFDFAWRNHSYGVQPAVDHKQAAQCLTVAGCDIYHPSQDDLTGMEIAFGGAITRGLLRAPYLVLETQAQGFPCWTPYPGQLFLQAMSHLAHGAYMVEYWHWHSIHNAIETYWKGLLSHDFLPGEPYREACRIGEAMRRLAPAIADLRVKSRCAILVSNDALTAVESFPIGSADEPCDYNRVFRFLHDAFYRANVPVDVLFPEDADGLDRYDLVAVPALYAAPESLLARLRDYALGGGTLLCTFKTAFSNEHVKVYPDRQPHLLADALGVSYSEFTYPRGVTLSGVGLPAEQRRVRSFMELVTPAPGAQVLCRYEHPHWGRYAAFTRNACGNGHAYYLACLTSDEALDALLPGVLADAGISLDGLPRFPLCVRTLEGEGRRARFYLNYSDDARDIRALEGGVDALTGEPVAQDASLTLGPWGVRIVLSRA</sequence>
<dbReference type="Pfam" id="PF08533">
    <property type="entry name" value="Glyco_hydro_42C"/>
    <property type="match status" value="1"/>
</dbReference>
<protein>
    <recommendedName>
        <fullName evidence="3">beta-galactosidase</fullName>
        <ecNumber evidence="3">3.2.1.23</ecNumber>
    </recommendedName>
</protein>
<comment type="catalytic activity">
    <reaction evidence="1">
        <text>Hydrolysis of terminal non-reducing beta-D-galactose residues in beta-D-galactosides.</text>
        <dbReference type="EC" id="3.2.1.23"/>
    </reaction>
</comment>
<gene>
    <name evidence="11" type="ORF">IAB73_07895</name>
</gene>
<dbReference type="CDD" id="cd03143">
    <property type="entry name" value="A4_beta-galactosidase_middle_domain"/>
    <property type="match status" value="1"/>
</dbReference>
<evidence type="ECO:0000259" key="9">
    <source>
        <dbReference type="Pfam" id="PF08532"/>
    </source>
</evidence>
<evidence type="ECO:0000256" key="6">
    <source>
        <dbReference type="ARBA" id="ARBA00022833"/>
    </source>
</evidence>
<feature type="domain" description="Glycoside hydrolase family 42 N-terminal" evidence="8">
    <location>
        <begin position="18"/>
        <end position="384"/>
    </location>
</feature>
<evidence type="ECO:0000256" key="5">
    <source>
        <dbReference type="ARBA" id="ARBA00022801"/>
    </source>
</evidence>
<dbReference type="SUPFAM" id="SSF51445">
    <property type="entry name" value="(Trans)glycosidases"/>
    <property type="match status" value="1"/>
</dbReference>
<dbReference type="GO" id="GO:0004565">
    <property type="term" value="F:beta-galactosidase activity"/>
    <property type="evidence" value="ECO:0007669"/>
    <property type="project" value="UniProtKB-EC"/>
</dbReference>
<dbReference type="GO" id="GO:0009341">
    <property type="term" value="C:beta-galactosidase complex"/>
    <property type="evidence" value="ECO:0007669"/>
    <property type="project" value="InterPro"/>
</dbReference>
<evidence type="ECO:0000256" key="2">
    <source>
        <dbReference type="ARBA" id="ARBA00005940"/>
    </source>
</evidence>
<dbReference type="InterPro" id="IPR029062">
    <property type="entry name" value="Class_I_gatase-like"/>
</dbReference>
<organism evidence="11 12">
    <name type="scientific">Candidatus Onthenecus intestinigallinarum</name>
    <dbReference type="NCBI Taxonomy" id="2840875"/>
    <lineage>
        <taxon>Bacteria</taxon>
        <taxon>Bacillati</taxon>
        <taxon>Bacillota</taxon>
        <taxon>Clostridia</taxon>
        <taxon>Eubacteriales</taxon>
        <taxon>Candidatus Onthenecus</taxon>
    </lineage>
</organism>
<dbReference type="SUPFAM" id="SSF52317">
    <property type="entry name" value="Class I glutamine amidotransferase-like"/>
    <property type="match status" value="1"/>
</dbReference>
<evidence type="ECO:0000313" key="11">
    <source>
        <dbReference type="EMBL" id="HIQ72110.1"/>
    </source>
</evidence>
<dbReference type="Proteomes" id="UP000886887">
    <property type="component" value="Unassembled WGS sequence"/>
</dbReference>
<dbReference type="EC" id="3.2.1.23" evidence="3"/>
<dbReference type="PANTHER" id="PTHR36447:SF2">
    <property type="entry name" value="BETA-GALACTOSIDASE YESZ"/>
    <property type="match status" value="1"/>
</dbReference>
<feature type="domain" description="Beta-galactosidase trimerisation" evidence="9">
    <location>
        <begin position="399"/>
        <end position="605"/>
    </location>
</feature>
<keyword evidence="4" id="KW-0479">Metal-binding</keyword>
<dbReference type="Gene3D" id="3.20.20.80">
    <property type="entry name" value="Glycosidases"/>
    <property type="match status" value="1"/>
</dbReference>
<keyword evidence="6" id="KW-0862">Zinc</keyword>
<evidence type="ECO:0000256" key="4">
    <source>
        <dbReference type="ARBA" id="ARBA00022723"/>
    </source>
</evidence>
<dbReference type="InterPro" id="IPR013529">
    <property type="entry name" value="Glyco_hydro_42_N"/>
</dbReference>
<dbReference type="InterPro" id="IPR017853">
    <property type="entry name" value="GH"/>
</dbReference>
<reference evidence="11" key="1">
    <citation type="submission" date="2020-10" db="EMBL/GenBank/DDBJ databases">
        <authorList>
            <person name="Gilroy R."/>
        </authorList>
    </citation>
    <scope>NUCLEOTIDE SEQUENCE</scope>
    <source>
        <strain evidence="11">ChiSxjej2B14-6234</strain>
    </source>
</reference>
<name>A0A9D1CQZ3_9FIRM</name>
<proteinExistence type="inferred from homology"/>
<dbReference type="InterPro" id="IPR013738">
    <property type="entry name" value="Beta_galactosidase_Trimer"/>
</dbReference>
<dbReference type="EMBL" id="DVFJ01000028">
    <property type="protein sequence ID" value="HIQ72110.1"/>
    <property type="molecule type" value="Genomic_DNA"/>
</dbReference>
<feature type="domain" description="Beta-galactosidase C-terminal" evidence="10">
    <location>
        <begin position="617"/>
        <end position="671"/>
    </location>
</feature>
<evidence type="ECO:0000256" key="3">
    <source>
        <dbReference type="ARBA" id="ARBA00012756"/>
    </source>
</evidence>
<dbReference type="GO" id="GO:0006012">
    <property type="term" value="P:galactose metabolic process"/>
    <property type="evidence" value="ECO:0007669"/>
    <property type="project" value="InterPro"/>
</dbReference>
<dbReference type="Pfam" id="PF02449">
    <property type="entry name" value="Glyco_hydro_42"/>
    <property type="match status" value="1"/>
</dbReference>
<reference evidence="11" key="2">
    <citation type="journal article" date="2021" name="PeerJ">
        <title>Extensive microbial diversity within the chicken gut microbiome revealed by metagenomics and culture.</title>
        <authorList>
            <person name="Gilroy R."/>
            <person name="Ravi A."/>
            <person name="Getino M."/>
            <person name="Pursley I."/>
            <person name="Horton D.L."/>
            <person name="Alikhan N.F."/>
            <person name="Baker D."/>
            <person name="Gharbi K."/>
            <person name="Hall N."/>
            <person name="Watson M."/>
            <person name="Adriaenssens E.M."/>
            <person name="Foster-Nyarko E."/>
            <person name="Jarju S."/>
            <person name="Secka A."/>
            <person name="Antonio M."/>
            <person name="Oren A."/>
            <person name="Chaudhuri R.R."/>
            <person name="La Ragione R."/>
            <person name="Hildebrand F."/>
            <person name="Pallen M.J."/>
        </authorList>
    </citation>
    <scope>NUCLEOTIDE SEQUENCE</scope>
    <source>
        <strain evidence="11">ChiSxjej2B14-6234</strain>
    </source>
</reference>
<dbReference type="Gene3D" id="3.40.50.880">
    <property type="match status" value="1"/>
</dbReference>
<accession>A0A9D1CQZ3</accession>
<dbReference type="InterPro" id="IPR003476">
    <property type="entry name" value="Glyco_hydro_42"/>
</dbReference>
<dbReference type="PANTHER" id="PTHR36447">
    <property type="entry name" value="BETA-GALACTOSIDASE GANA"/>
    <property type="match status" value="1"/>
</dbReference>
<keyword evidence="5" id="KW-0378">Hydrolase</keyword>
<dbReference type="Gene3D" id="2.60.40.1180">
    <property type="entry name" value="Golgi alpha-mannosidase II"/>
    <property type="match status" value="1"/>
</dbReference>
<evidence type="ECO:0000256" key="7">
    <source>
        <dbReference type="ARBA" id="ARBA00023295"/>
    </source>
</evidence>
<dbReference type="GO" id="GO:0046872">
    <property type="term" value="F:metal ion binding"/>
    <property type="evidence" value="ECO:0007669"/>
    <property type="project" value="UniProtKB-KW"/>
</dbReference>
<dbReference type="Pfam" id="PF08532">
    <property type="entry name" value="Glyco_hydro_42M"/>
    <property type="match status" value="1"/>
</dbReference>